<feature type="domain" description="RRM" evidence="4">
    <location>
        <begin position="278"/>
        <end position="358"/>
    </location>
</feature>
<feature type="compositionally biased region" description="Low complexity" evidence="3">
    <location>
        <begin position="14"/>
        <end position="24"/>
    </location>
</feature>
<dbReference type="PANTHER" id="PTHR21245">
    <property type="entry name" value="HETEROGENEOUS NUCLEAR RIBONUCLEOPROTEIN"/>
    <property type="match status" value="1"/>
</dbReference>
<dbReference type="SUPFAM" id="SSF54928">
    <property type="entry name" value="RNA-binding domain, RBD"/>
    <property type="match status" value="2"/>
</dbReference>
<gene>
    <name evidence="5" type="ORF">Sjap_021195</name>
</gene>
<feature type="compositionally biased region" description="Polar residues" evidence="3">
    <location>
        <begin position="31"/>
        <end position="46"/>
    </location>
</feature>
<dbReference type="GO" id="GO:0003723">
    <property type="term" value="F:RNA binding"/>
    <property type="evidence" value="ECO:0007669"/>
    <property type="project" value="UniProtKB-UniRule"/>
</dbReference>
<dbReference type="EMBL" id="JBBNAE010000008">
    <property type="protein sequence ID" value="KAK9103941.1"/>
    <property type="molecule type" value="Genomic_DNA"/>
</dbReference>
<feature type="region of interest" description="Disordered" evidence="3">
    <location>
        <begin position="1"/>
        <end position="95"/>
    </location>
</feature>
<proteinExistence type="predicted"/>
<evidence type="ECO:0000256" key="3">
    <source>
        <dbReference type="SAM" id="MobiDB-lite"/>
    </source>
</evidence>
<feature type="compositionally biased region" description="Basic and acidic residues" evidence="3">
    <location>
        <begin position="432"/>
        <end position="443"/>
    </location>
</feature>
<feature type="compositionally biased region" description="Basic and acidic residues" evidence="3">
    <location>
        <begin position="80"/>
        <end position="95"/>
    </location>
</feature>
<sequence>MPPRSALRTQRGATKTCSSSCCSKSEIDESSAANAPQNPTHSSNPSGDDESLVQPRPSHRLFDLNEPFYESAEEEEDEKEVIQEEEKPVAKAKEKRKQKEYEVFVGGLHRDANEDDLNHMFNKVGDIVEVRLVKSRYSHKNKGFAFVRFATIDQAKMAASQLNGTLVRGKSCQVTRNNDNETLYLRNICTTWTKDQLVEHLKPFNLEKLEDVHLIDDPNDRAKNRGYAFLNFSTHMDAVAACNRLQKGVIYFDTNIRAEVAFAKSAFEPDEEVMAQVKSVFLGGLPTSWDEEQVLKHFKKYGDIENVKLACNMPSAKRKDFGFISFSTREAALACIDAVNKDGIDEGANKVFLRATLRKPLLKRITPPGGGYISKNPDFWAPRWHTGNSYSSRSTKNVESMGWDHERRSGCLNRYSTRDAYRREFSPTEKYDSQFRRSVRREPATTTANSRGRDPYHESCSSSRHSLDDYEDFATFYPQDDYAACAHPHERYEDDRYYFQYEYCENRSEDGYDYQPPTRLKRPILRQNARIDGPGLEMDDHPVDDVFMYEEYSRSVRDDRYVYVNPGYDSRLISRSTAPRTYRY</sequence>
<keyword evidence="6" id="KW-1185">Reference proteome</keyword>
<name>A0AAP0F259_9MAGN</name>
<dbReference type="Gene3D" id="3.30.70.330">
    <property type="match status" value="3"/>
</dbReference>
<dbReference type="InterPro" id="IPR000504">
    <property type="entry name" value="RRM_dom"/>
</dbReference>
<dbReference type="Proteomes" id="UP001417504">
    <property type="component" value="Unassembled WGS sequence"/>
</dbReference>
<evidence type="ECO:0000256" key="2">
    <source>
        <dbReference type="PROSITE-ProRule" id="PRU00176"/>
    </source>
</evidence>
<organism evidence="5 6">
    <name type="scientific">Stephania japonica</name>
    <dbReference type="NCBI Taxonomy" id="461633"/>
    <lineage>
        <taxon>Eukaryota</taxon>
        <taxon>Viridiplantae</taxon>
        <taxon>Streptophyta</taxon>
        <taxon>Embryophyta</taxon>
        <taxon>Tracheophyta</taxon>
        <taxon>Spermatophyta</taxon>
        <taxon>Magnoliopsida</taxon>
        <taxon>Ranunculales</taxon>
        <taxon>Menispermaceae</taxon>
        <taxon>Menispermoideae</taxon>
        <taxon>Cissampelideae</taxon>
        <taxon>Stephania</taxon>
    </lineage>
</organism>
<dbReference type="PROSITE" id="PS50102">
    <property type="entry name" value="RRM"/>
    <property type="match status" value="3"/>
</dbReference>
<feature type="region of interest" description="Disordered" evidence="3">
    <location>
        <begin position="432"/>
        <end position="463"/>
    </location>
</feature>
<evidence type="ECO:0000313" key="5">
    <source>
        <dbReference type="EMBL" id="KAK9103941.1"/>
    </source>
</evidence>
<reference evidence="5 6" key="1">
    <citation type="submission" date="2024-01" db="EMBL/GenBank/DDBJ databases">
        <title>Genome assemblies of Stephania.</title>
        <authorList>
            <person name="Yang L."/>
        </authorList>
    </citation>
    <scope>NUCLEOTIDE SEQUENCE [LARGE SCALE GENOMIC DNA]</scope>
    <source>
        <strain evidence="5">QJT</strain>
        <tissue evidence="5">Leaf</tissue>
    </source>
</reference>
<evidence type="ECO:0000313" key="6">
    <source>
        <dbReference type="Proteomes" id="UP001417504"/>
    </source>
</evidence>
<comment type="caution">
    <text evidence="5">The sequence shown here is derived from an EMBL/GenBank/DDBJ whole genome shotgun (WGS) entry which is preliminary data.</text>
</comment>
<dbReference type="Pfam" id="PF00076">
    <property type="entry name" value="RRM_1"/>
    <property type="match status" value="3"/>
</dbReference>
<feature type="domain" description="RRM" evidence="4">
    <location>
        <begin position="101"/>
        <end position="179"/>
    </location>
</feature>
<dbReference type="SMART" id="SM00360">
    <property type="entry name" value="RRM"/>
    <property type="match status" value="3"/>
</dbReference>
<keyword evidence="1 2" id="KW-0694">RNA-binding</keyword>
<dbReference type="InterPro" id="IPR035979">
    <property type="entry name" value="RBD_domain_sf"/>
</dbReference>
<accession>A0AAP0F259</accession>
<feature type="domain" description="RRM" evidence="4">
    <location>
        <begin position="181"/>
        <end position="265"/>
    </location>
</feature>
<protein>
    <recommendedName>
        <fullName evidence="4">RRM domain-containing protein</fullName>
    </recommendedName>
</protein>
<dbReference type="AlphaFoldDB" id="A0AAP0F259"/>
<evidence type="ECO:0000259" key="4">
    <source>
        <dbReference type="PROSITE" id="PS50102"/>
    </source>
</evidence>
<dbReference type="InterPro" id="IPR012677">
    <property type="entry name" value="Nucleotide-bd_a/b_plait_sf"/>
</dbReference>
<dbReference type="CDD" id="cd00590">
    <property type="entry name" value="RRM_SF"/>
    <property type="match status" value="3"/>
</dbReference>
<evidence type="ECO:0000256" key="1">
    <source>
        <dbReference type="ARBA" id="ARBA00022884"/>
    </source>
</evidence>